<protein>
    <recommendedName>
        <fullName evidence="3">Lipocalin-like domain-containing protein</fullName>
    </recommendedName>
</protein>
<keyword evidence="2" id="KW-1185">Reference proteome</keyword>
<sequence>MNNIESKRYIHRCGLKSASVNRSQAIFPKGRINSALRKVSLILFLTLTSCSYSIDRKELIGNWNIEIERKLENGNWESDEITFFKMSTIPNVFKYSKFLSFHDDGVIELNSLSTDRFPEYYLLDESSQTIYMSLDPIEGIPTQIDRSLFVFHMKVNNNTNFSLTTNTDSDVRLVLNKQ</sequence>
<dbReference type="Proteomes" id="UP000248584">
    <property type="component" value="Unassembled WGS sequence"/>
</dbReference>
<evidence type="ECO:0000313" key="1">
    <source>
        <dbReference type="EMBL" id="PZX38230.1"/>
    </source>
</evidence>
<organism evidence="1 2">
    <name type="scientific">Nonlabens dokdonensis</name>
    <dbReference type="NCBI Taxonomy" id="328515"/>
    <lineage>
        <taxon>Bacteria</taxon>
        <taxon>Pseudomonadati</taxon>
        <taxon>Bacteroidota</taxon>
        <taxon>Flavobacteriia</taxon>
        <taxon>Flavobacteriales</taxon>
        <taxon>Flavobacteriaceae</taxon>
        <taxon>Nonlabens</taxon>
    </lineage>
</organism>
<reference evidence="1 2" key="1">
    <citation type="submission" date="2018-06" db="EMBL/GenBank/DDBJ databases">
        <title>Genomic Encyclopedia of Archaeal and Bacterial Type Strains, Phase II (KMG-II): from individual species to whole genera.</title>
        <authorList>
            <person name="Goeker M."/>
        </authorList>
    </citation>
    <scope>NUCLEOTIDE SEQUENCE [LARGE SCALE GENOMIC DNA]</scope>
    <source>
        <strain evidence="1 2">DSM 17205</strain>
    </source>
</reference>
<name>A0ABX5PVS3_9FLAO</name>
<gene>
    <name evidence="1" type="ORF">LX97_02811</name>
</gene>
<proteinExistence type="predicted"/>
<evidence type="ECO:0008006" key="3">
    <source>
        <dbReference type="Google" id="ProtNLM"/>
    </source>
</evidence>
<comment type="caution">
    <text evidence="1">The sequence shown here is derived from an EMBL/GenBank/DDBJ whole genome shotgun (WGS) entry which is preliminary data.</text>
</comment>
<evidence type="ECO:0000313" key="2">
    <source>
        <dbReference type="Proteomes" id="UP000248584"/>
    </source>
</evidence>
<accession>A0ABX5PVS3</accession>
<dbReference type="EMBL" id="QKZR01000005">
    <property type="protein sequence ID" value="PZX38230.1"/>
    <property type="molecule type" value="Genomic_DNA"/>
</dbReference>